<dbReference type="GO" id="GO:0003677">
    <property type="term" value="F:DNA binding"/>
    <property type="evidence" value="ECO:0007669"/>
    <property type="project" value="UniProtKB-KW"/>
</dbReference>
<evidence type="ECO:0000259" key="4">
    <source>
        <dbReference type="PROSITE" id="PS51118"/>
    </source>
</evidence>
<dbReference type="RefSeq" id="WP_184473852.1">
    <property type="nucleotide sequence ID" value="NZ_JACHOV010000001.1"/>
</dbReference>
<evidence type="ECO:0000256" key="1">
    <source>
        <dbReference type="ARBA" id="ARBA00023015"/>
    </source>
</evidence>
<dbReference type="InterPro" id="IPR036388">
    <property type="entry name" value="WH-like_DNA-bd_sf"/>
</dbReference>
<comment type="caution">
    <text evidence="5">The sequence shown here is derived from an EMBL/GenBank/DDBJ whole genome shotgun (WGS) entry which is preliminary data.</text>
</comment>
<evidence type="ECO:0000256" key="2">
    <source>
        <dbReference type="ARBA" id="ARBA00023125"/>
    </source>
</evidence>
<sequence length="119" mass="13660">MRNEEWLTSPCPIRSVLTRFGDSWSFLLLMTLGQEERMRFNALRRAVPEISQKMLAQTLRILACDGYVERTVVPVIPPQVEYSLTPLGHSLLVPLTNLANWAEKHRQQIVTSRQEQNAA</sequence>
<name>A0A840HQT9_9SPHN</name>
<gene>
    <name evidence="5" type="ORF">HNQ99_000289</name>
</gene>
<dbReference type="Proteomes" id="UP000575068">
    <property type="component" value="Unassembled WGS sequence"/>
</dbReference>
<evidence type="ECO:0000313" key="5">
    <source>
        <dbReference type="EMBL" id="MBB4640009.1"/>
    </source>
</evidence>
<evidence type="ECO:0000256" key="3">
    <source>
        <dbReference type="ARBA" id="ARBA00023163"/>
    </source>
</evidence>
<dbReference type="SUPFAM" id="SSF46785">
    <property type="entry name" value="Winged helix' DNA-binding domain"/>
    <property type="match status" value="1"/>
</dbReference>
<protein>
    <submittedName>
        <fullName evidence="5">DNA-binding HxlR family transcriptional regulator</fullName>
    </submittedName>
</protein>
<dbReference type="InterPro" id="IPR002577">
    <property type="entry name" value="HTH_HxlR"/>
</dbReference>
<dbReference type="PROSITE" id="PS51118">
    <property type="entry name" value="HTH_HXLR"/>
    <property type="match status" value="1"/>
</dbReference>
<reference evidence="5 6" key="1">
    <citation type="submission" date="2020-08" db="EMBL/GenBank/DDBJ databases">
        <title>Genomic Encyclopedia of Type Strains, Phase IV (KMG-IV): sequencing the most valuable type-strain genomes for metagenomic binning, comparative biology and taxonomic classification.</title>
        <authorList>
            <person name="Goeker M."/>
        </authorList>
    </citation>
    <scope>NUCLEOTIDE SEQUENCE [LARGE SCALE GENOMIC DNA]</scope>
    <source>
        <strain evidence="5 6">DSM 7465</strain>
    </source>
</reference>
<keyword evidence="3" id="KW-0804">Transcription</keyword>
<dbReference type="Gene3D" id="1.10.10.10">
    <property type="entry name" value="Winged helix-like DNA-binding domain superfamily/Winged helix DNA-binding domain"/>
    <property type="match status" value="1"/>
</dbReference>
<accession>A0A840HQT9</accession>
<dbReference type="PANTHER" id="PTHR33204">
    <property type="entry name" value="TRANSCRIPTIONAL REGULATOR, MARR FAMILY"/>
    <property type="match status" value="1"/>
</dbReference>
<keyword evidence="6" id="KW-1185">Reference proteome</keyword>
<dbReference type="InterPro" id="IPR036390">
    <property type="entry name" value="WH_DNA-bd_sf"/>
</dbReference>
<keyword evidence="2 5" id="KW-0238">DNA-binding</keyword>
<organism evidence="5 6">
    <name type="scientific">Rhizorhapis suberifaciens</name>
    <name type="common">corky root of lettuce</name>
    <dbReference type="NCBI Taxonomy" id="13656"/>
    <lineage>
        <taxon>Bacteria</taxon>
        <taxon>Pseudomonadati</taxon>
        <taxon>Pseudomonadota</taxon>
        <taxon>Alphaproteobacteria</taxon>
        <taxon>Sphingomonadales</taxon>
        <taxon>Sphingomonadaceae</taxon>
        <taxon>Rhizorhapis</taxon>
    </lineage>
</organism>
<dbReference type="PANTHER" id="PTHR33204:SF39">
    <property type="entry name" value="TRANSCRIPTIONAL REGULATORY PROTEIN"/>
    <property type="match status" value="1"/>
</dbReference>
<keyword evidence="1" id="KW-0805">Transcription regulation</keyword>
<dbReference type="AlphaFoldDB" id="A0A840HQT9"/>
<feature type="domain" description="HTH hxlR-type" evidence="4">
    <location>
        <begin position="11"/>
        <end position="110"/>
    </location>
</feature>
<dbReference type="EMBL" id="JACHOV010000001">
    <property type="protein sequence ID" value="MBB4640009.1"/>
    <property type="molecule type" value="Genomic_DNA"/>
</dbReference>
<evidence type="ECO:0000313" key="6">
    <source>
        <dbReference type="Proteomes" id="UP000575068"/>
    </source>
</evidence>
<dbReference type="Pfam" id="PF01638">
    <property type="entry name" value="HxlR"/>
    <property type="match status" value="1"/>
</dbReference>
<proteinExistence type="predicted"/>